<dbReference type="Gene3D" id="3.90.930.12">
    <property type="entry name" value="Ribosomal protein L6, alpha-beta domain"/>
    <property type="match status" value="2"/>
</dbReference>
<protein>
    <recommendedName>
        <fullName evidence="6">Large ribosomal subunit protein uL6</fullName>
    </recommendedName>
</protein>
<dbReference type="HAMAP" id="MF_01365_B">
    <property type="entry name" value="Ribosomal_uL6_B"/>
    <property type="match status" value="1"/>
</dbReference>
<sequence>MSRIGKKPVPIPEGVEVVVKDGEIVVTGPRGSLSQSIPSEVTVKVENNGIVVTSDKDLRKSKAFQGLCRALIDNMVVGVSNGITKSLEINGLGYRADVDGNELVLNLGYSNPVRFGLPDGITASVEKNTLITIQGIDKQLVGQVAANIRNLRKPEPYKGKGIKYAGEKIRRKAGKTGA</sequence>
<dbReference type="FunFam" id="3.90.930.12:FF:000002">
    <property type="entry name" value="50S ribosomal protein L6"/>
    <property type="match status" value="1"/>
</dbReference>
<evidence type="ECO:0000256" key="8">
    <source>
        <dbReference type="RuleBase" id="RU003870"/>
    </source>
</evidence>
<feature type="domain" description="Large ribosomal subunit protein uL6 alpha-beta" evidence="9">
    <location>
        <begin position="11"/>
        <end position="82"/>
    </location>
</feature>
<evidence type="ECO:0000256" key="6">
    <source>
        <dbReference type="HAMAP-Rule" id="MF_01365"/>
    </source>
</evidence>
<comment type="subunit">
    <text evidence="6">Part of the 50S ribosomal subunit.</text>
</comment>
<keyword evidence="5 6" id="KW-0687">Ribonucleoprotein</keyword>
<reference evidence="10" key="2">
    <citation type="submission" date="2021-01" db="EMBL/GenBank/DDBJ databases">
        <authorList>
            <person name="Hahn C.R."/>
            <person name="Youssef N.H."/>
            <person name="Elshahed M."/>
        </authorList>
    </citation>
    <scope>NUCLEOTIDE SEQUENCE</scope>
    <source>
        <strain evidence="10">Zod_Metabat.24</strain>
    </source>
</reference>
<dbReference type="Pfam" id="PF00347">
    <property type="entry name" value="Ribosomal_L6"/>
    <property type="match status" value="2"/>
</dbReference>
<dbReference type="AlphaFoldDB" id="A0A9D8PPG5"/>
<evidence type="ECO:0000256" key="4">
    <source>
        <dbReference type="ARBA" id="ARBA00022980"/>
    </source>
</evidence>
<keyword evidence="2 6" id="KW-0699">rRNA-binding</keyword>
<comment type="function">
    <text evidence="6 8">This protein binds to the 23S rRNA, and is important in its secondary structure. It is located near the subunit interface in the base of the L7/L12 stalk, and near the tRNA binding site of the peptidyltransferase center.</text>
</comment>
<gene>
    <name evidence="6 10" type="primary">rplF</name>
    <name evidence="10" type="ORF">JW984_09620</name>
</gene>
<dbReference type="PANTHER" id="PTHR11655:SF14">
    <property type="entry name" value="LARGE RIBOSOMAL SUBUNIT PROTEIN UL6M"/>
    <property type="match status" value="1"/>
</dbReference>
<dbReference type="PRINTS" id="PR00059">
    <property type="entry name" value="RIBOSOMALL6"/>
</dbReference>
<name>A0A9D8PPG5_9DELT</name>
<dbReference type="Proteomes" id="UP000809273">
    <property type="component" value="Unassembled WGS sequence"/>
</dbReference>
<dbReference type="InterPro" id="IPR000702">
    <property type="entry name" value="Ribosomal_uL6-like"/>
</dbReference>
<comment type="similarity">
    <text evidence="1 6 7">Belongs to the universal ribosomal protein uL6 family.</text>
</comment>
<dbReference type="InterPro" id="IPR002358">
    <property type="entry name" value="Ribosomal_uL6_CS"/>
</dbReference>
<comment type="caution">
    <text evidence="10">The sequence shown here is derived from an EMBL/GenBank/DDBJ whole genome shotgun (WGS) entry which is preliminary data.</text>
</comment>
<evidence type="ECO:0000256" key="3">
    <source>
        <dbReference type="ARBA" id="ARBA00022884"/>
    </source>
</evidence>
<accession>A0A9D8PPG5</accession>
<dbReference type="GO" id="GO:0003735">
    <property type="term" value="F:structural constituent of ribosome"/>
    <property type="evidence" value="ECO:0007669"/>
    <property type="project" value="UniProtKB-UniRule"/>
</dbReference>
<proteinExistence type="inferred from homology"/>
<dbReference type="InterPro" id="IPR036789">
    <property type="entry name" value="Ribosomal_uL6-like_a/b-dom_sf"/>
</dbReference>
<dbReference type="GO" id="GO:0019843">
    <property type="term" value="F:rRNA binding"/>
    <property type="evidence" value="ECO:0007669"/>
    <property type="project" value="UniProtKB-UniRule"/>
</dbReference>
<dbReference type="InterPro" id="IPR020040">
    <property type="entry name" value="Ribosomal_uL6_a/b-dom"/>
</dbReference>
<keyword evidence="4 6" id="KW-0689">Ribosomal protein</keyword>
<evidence type="ECO:0000256" key="1">
    <source>
        <dbReference type="ARBA" id="ARBA00009356"/>
    </source>
</evidence>
<dbReference type="NCBIfam" id="TIGR03654">
    <property type="entry name" value="L6_bact"/>
    <property type="match status" value="1"/>
</dbReference>
<feature type="domain" description="Large ribosomal subunit protein uL6 alpha-beta" evidence="9">
    <location>
        <begin position="91"/>
        <end position="164"/>
    </location>
</feature>
<evidence type="ECO:0000256" key="5">
    <source>
        <dbReference type="ARBA" id="ARBA00023274"/>
    </source>
</evidence>
<dbReference type="PROSITE" id="PS00525">
    <property type="entry name" value="RIBOSOMAL_L6_1"/>
    <property type="match status" value="1"/>
</dbReference>
<dbReference type="SUPFAM" id="SSF56053">
    <property type="entry name" value="Ribosomal protein L6"/>
    <property type="match status" value="2"/>
</dbReference>
<dbReference type="GO" id="GO:0022625">
    <property type="term" value="C:cytosolic large ribosomal subunit"/>
    <property type="evidence" value="ECO:0007669"/>
    <property type="project" value="UniProtKB-UniRule"/>
</dbReference>
<dbReference type="EMBL" id="JAFGIX010000049">
    <property type="protein sequence ID" value="MBN1573438.1"/>
    <property type="molecule type" value="Genomic_DNA"/>
</dbReference>
<dbReference type="InterPro" id="IPR019906">
    <property type="entry name" value="Ribosomal_uL6_bac-type"/>
</dbReference>
<dbReference type="PIRSF" id="PIRSF002162">
    <property type="entry name" value="Ribosomal_L6"/>
    <property type="match status" value="1"/>
</dbReference>
<evidence type="ECO:0000256" key="7">
    <source>
        <dbReference type="RuleBase" id="RU003869"/>
    </source>
</evidence>
<organism evidence="10 11">
    <name type="scientific">Candidatus Zymogenus saltonus</name>
    <dbReference type="NCBI Taxonomy" id="2844893"/>
    <lineage>
        <taxon>Bacteria</taxon>
        <taxon>Deltaproteobacteria</taxon>
        <taxon>Candidatus Zymogenia</taxon>
        <taxon>Candidatus Zymogeniales</taxon>
        <taxon>Candidatus Zymogenaceae</taxon>
        <taxon>Candidatus Zymogenus</taxon>
    </lineage>
</organism>
<dbReference type="GO" id="GO:0002181">
    <property type="term" value="P:cytoplasmic translation"/>
    <property type="evidence" value="ECO:0007669"/>
    <property type="project" value="TreeGrafter"/>
</dbReference>
<evidence type="ECO:0000313" key="11">
    <source>
        <dbReference type="Proteomes" id="UP000809273"/>
    </source>
</evidence>
<reference evidence="10" key="1">
    <citation type="journal article" date="2021" name="Environ. Microbiol.">
        <title>Genomic characterization of three novel Desulfobacterota classes expand the metabolic and phylogenetic diversity of the phylum.</title>
        <authorList>
            <person name="Murphy C.L."/>
            <person name="Biggerstaff J."/>
            <person name="Eichhorn A."/>
            <person name="Ewing E."/>
            <person name="Shahan R."/>
            <person name="Soriano D."/>
            <person name="Stewart S."/>
            <person name="VanMol K."/>
            <person name="Walker R."/>
            <person name="Walters P."/>
            <person name="Elshahed M.S."/>
            <person name="Youssef N.H."/>
        </authorList>
    </citation>
    <scope>NUCLEOTIDE SEQUENCE</scope>
    <source>
        <strain evidence="10">Zod_Metabat.24</strain>
    </source>
</reference>
<dbReference type="FunFam" id="3.90.930.12:FF:000001">
    <property type="entry name" value="50S ribosomal protein L6"/>
    <property type="match status" value="1"/>
</dbReference>
<dbReference type="PANTHER" id="PTHR11655">
    <property type="entry name" value="60S/50S RIBOSOMAL PROTEIN L6/L9"/>
    <property type="match status" value="1"/>
</dbReference>
<evidence type="ECO:0000256" key="2">
    <source>
        <dbReference type="ARBA" id="ARBA00022730"/>
    </source>
</evidence>
<evidence type="ECO:0000313" key="10">
    <source>
        <dbReference type="EMBL" id="MBN1573438.1"/>
    </source>
</evidence>
<keyword evidence="3 6" id="KW-0694">RNA-binding</keyword>
<evidence type="ECO:0000259" key="9">
    <source>
        <dbReference type="Pfam" id="PF00347"/>
    </source>
</evidence>